<comment type="caution">
    <text evidence="1">The sequence shown here is derived from an EMBL/GenBank/DDBJ whole genome shotgun (WGS) entry which is preliminary data.</text>
</comment>
<dbReference type="EMBL" id="LCPP01000032">
    <property type="protein sequence ID" value="KKU99418.1"/>
    <property type="molecule type" value="Genomic_DNA"/>
</dbReference>
<evidence type="ECO:0008006" key="3">
    <source>
        <dbReference type="Google" id="ProtNLM"/>
    </source>
</evidence>
<accession>A0A0G1X9Z4</accession>
<gene>
    <name evidence="1" type="ORF">UY33_C0032G0012</name>
</gene>
<dbReference type="InterPro" id="IPR036859">
    <property type="entry name" value="CAP-Gly_dom_sf"/>
</dbReference>
<reference evidence="1 2" key="1">
    <citation type="journal article" date="2015" name="Nature">
        <title>rRNA introns, odd ribosomes, and small enigmatic genomes across a large radiation of phyla.</title>
        <authorList>
            <person name="Brown C.T."/>
            <person name="Hug L.A."/>
            <person name="Thomas B.C."/>
            <person name="Sharon I."/>
            <person name="Castelle C.J."/>
            <person name="Singh A."/>
            <person name="Wilkins M.J."/>
            <person name="Williams K.H."/>
            <person name="Banfield J.F."/>
        </authorList>
    </citation>
    <scope>NUCLEOTIDE SEQUENCE [LARGE SCALE GENOMIC DNA]</scope>
</reference>
<sequence>MKDRLPLVINTEVGGKKVLVRGDMDVDDGDNPRANSVREMVRWLLGKKAGKVKVIGHTGTALNLASQLQEEFVGVEFDDKLRDNPGETQNVEEFARRISSGWEV</sequence>
<protein>
    <recommendedName>
        <fullName evidence="3">Phosphoglycerate kinase</fullName>
    </recommendedName>
</protein>
<evidence type="ECO:0000313" key="2">
    <source>
        <dbReference type="Proteomes" id="UP000034637"/>
    </source>
</evidence>
<dbReference type="Proteomes" id="UP000034637">
    <property type="component" value="Unassembled WGS sequence"/>
</dbReference>
<dbReference type="AlphaFoldDB" id="A0A0G1X9Z4"/>
<dbReference type="SUPFAM" id="SSF74924">
    <property type="entry name" value="Cap-Gly domain"/>
    <property type="match status" value="1"/>
</dbReference>
<evidence type="ECO:0000313" key="1">
    <source>
        <dbReference type="EMBL" id="KKU99418.1"/>
    </source>
</evidence>
<name>A0A0G1X9Z4_9BACT</name>
<proteinExistence type="predicted"/>
<organism evidence="1 2">
    <name type="scientific">Candidatus Amesbacteria bacterium GW2011_GWA1_48_9</name>
    <dbReference type="NCBI Taxonomy" id="1618355"/>
    <lineage>
        <taxon>Bacteria</taxon>
        <taxon>Candidatus Amesiibacteriota</taxon>
    </lineage>
</organism>